<proteinExistence type="predicted"/>
<dbReference type="Proteomes" id="UP001274830">
    <property type="component" value="Unassembled WGS sequence"/>
</dbReference>
<dbReference type="AlphaFoldDB" id="A0AAE0TNA1"/>
<name>A0AAE0TNA1_9PEZI</name>
<evidence type="ECO:0000313" key="3">
    <source>
        <dbReference type="Proteomes" id="UP001274830"/>
    </source>
</evidence>
<dbReference type="EMBL" id="JAUTXT010000056">
    <property type="protein sequence ID" value="KAK3670423.1"/>
    <property type="molecule type" value="Genomic_DNA"/>
</dbReference>
<comment type="caution">
    <text evidence="2">The sequence shown here is derived from an EMBL/GenBank/DDBJ whole genome shotgun (WGS) entry which is preliminary data.</text>
</comment>
<organism evidence="2 3">
    <name type="scientific">Recurvomyces mirabilis</name>
    <dbReference type="NCBI Taxonomy" id="574656"/>
    <lineage>
        <taxon>Eukaryota</taxon>
        <taxon>Fungi</taxon>
        <taxon>Dikarya</taxon>
        <taxon>Ascomycota</taxon>
        <taxon>Pezizomycotina</taxon>
        <taxon>Dothideomycetes</taxon>
        <taxon>Dothideomycetidae</taxon>
        <taxon>Mycosphaerellales</taxon>
        <taxon>Teratosphaeriaceae</taxon>
        <taxon>Recurvomyces</taxon>
    </lineage>
</organism>
<sequence>MAPNTHLPWPKQGLITKEETEQFPHLEFLPATAYPGLYYCITPHKHGVQGPAYTIDGDGNIVPMQRPPSTTEPVDDDREEEGVEDGEEPGDGDDQQPSGRKGRKKVHSDRMKAAYHLAKLHYAAIVGSRDRAEAAAKVFNVVCRAEIRNLGRESFSYTALESTYQQSTHGGPPRVAHWQRIKQDIDNGVYDGLRAEIEEAARQL</sequence>
<reference evidence="2" key="1">
    <citation type="submission" date="2023-07" db="EMBL/GenBank/DDBJ databases">
        <title>Black Yeasts Isolated from many extreme environments.</title>
        <authorList>
            <person name="Coleine C."/>
            <person name="Stajich J.E."/>
            <person name="Selbmann L."/>
        </authorList>
    </citation>
    <scope>NUCLEOTIDE SEQUENCE</scope>
    <source>
        <strain evidence="2">CCFEE 5485</strain>
    </source>
</reference>
<feature type="compositionally biased region" description="Acidic residues" evidence="1">
    <location>
        <begin position="73"/>
        <end position="94"/>
    </location>
</feature>
<protein>
    <submittedName>
        <fullName evidence="2">Uncharacterized protein</fullName>
    </submittedName>
</protein>
<keyword evidence="3" id="KW-1185">Reference proteome</keyword>
<evidence type="ECO:0000256" key="1">
    <source>
        <dbReference type="SAM" id="MobiDB-lite"/>
    </source>
</evidence>
<accession>A0AAE0TNA1</accession>
<gene>
    <name evidence="2" type="ORF">LTR78_009663</name>
</gene>
<evidence type="ECO:0000313" key="2">
    <source>
        <dbReference type="EMBL" id="KAK3670423.1"/>
    </source>
</evidence>
<feature type="region of interest" description="Disordered" evidence="1">
    <location>
        <begin position="51"/>
        <end position="108"/>
    </location>
</feature>